<dbReference type="Proteomes" id="UP000887576">
    <property type="component" value="Unplaced"/>
</dbReference>
<protein>
    <submittedName>
        <fullName evidence="2">G-protein coupled receptors family 1 profile domain-containing protein</fullName>
    </submittedName>
</protein>
<reference evidence="2" key="1">
    <citation type="submission" date="2022-11" db="UniProtKB">
        <authorList>
            <consortium name="WormBaseParasite"/>
        </authorList>
    </citation>
    <scope>IDENTIFICATION</scope>
</reference>
<proteinExistence type="predicted"/>
<evidence type="ECO:0000313" key="1">
    <source>
        <dbReference type="Proteomes" id="UP000887576"/>
    </source>
</evidence>
<evidence type="ECO:0000313" key="2">
    <source>
        <dbReference type="WBParaSite" id="JU765_v2.g13678.t1"/>
    </source>
</evidence>
<organism evidence="1 2">
    <name type="scientific">Panagrolaimus sp. JU765</name>
    <dbReference type="NCBI Taxonomy" id="591449"/>
    <lineage>
        <taxon>Eukaryota</taxon>
        <taxon>Metazoa</taxon>
        <taxon>Ecdysozoa</taxon>
        <taxon>Nematoda</taxon>
        <taxon>Chromadorea</taxon>
        <taxon>Rhabditida</taxon>
        <taxon>Tylenchina</taxon>
        <taxon>Panagrolaimomorpha</taxon>
        <taxon>Panagrolaimoidea</taxon>
        <taxon>Panagrolaimidae</taxon>
        <taxon>Panagrolaimus</taxon>
    </lineage>
</organism>
<name>A0AC34Q7D5_9BILA</name>
<sequence length="125" mass="14031">MDDGTLLPSNNTSEIYNGSKMTTVYIENDYDYYDPCTLPSSPDHRWYFVAIAGTSLSFVSIICNALITVVLLKKKYAHFYFLGLLAASDMFLSICYGPVIAMDVIKNRLQGVARKKLQNVAIFPE</sequence>
<dbReference type="WBParaSite" id="JU765_v2.g13678.t1">
    <property type="protein sequence ID" value="JU765_v2.g13678.t1"/>
    <property type="gene ID" value="JU765_v2.g13678"/>
</dbReference>
<accession>A0AC34Q7D5</accession>